<evidence type="ECO:0000313" key="2">
    <source>
        <dbReference type="Proteomes" id="UP000076858"/>
    </source>
</evidence>
<dbReference type="Proteomes" id="UP000076858">
    <property type="component" value="Unassembled WGS sequence"/>
</dbReference>
<dbReference type="EMBL" id="LRGB01001581">
    <property type="protein sequence ID" value="KZS11267.1"/>
    <property type="molecule type" value="Genomic_DNA"/>
</dbReference>
<dbReference type="AlphaFoldDB" id="A0A0P5EN72"/>
<organism evidence="1 2">
    <name type="scientific">Daphnia magna</name>
    <dbReference type="NCBI Taxonomy" id="35525"/>
    <lineage>
        <taxon>Eukaryota</taxon>
        <taxon>Metazoa</taxon>
        <taxon>Ecdysozoa</taxon>
        <taxon>Arthropoda</taxon>
        <taxon>Crustacea</taxon>
        <taxon>Branchiopoda</taxon>
        <taxon>Diplostraca</taxon>
        <taxon>Cladocera</taxon>
        <taxon>Anomopoda</taxon>
        <taxon>Daphniidae</taxon>
        <taxon>Daphnia</taxon>
    </lineage>
</organism>
<accession>A0A0P5EN72</accession>
<comment type="caution">
    <text evidence="1">The sequence shown here is derived from an EMBL/GenBank/DDBJ whole genome shotgun (WGS) entry which is preliminary data.</text>
</comment>
<gene>
    <name evidence="1" type="ORF">APZ42_024043</name>
</gene>
<name>A0A0P5EN72_9CRUS</name>
<evidence type="ECO:0000313" key="1">
    <source>
        <dbReference type="EMBL" id="KZS11267.1"/>
    </source>
</evidence>
<keyword evidence="2" id="KW-1185">Reference proteome</keyword>
<protein>
    <submittedName>
        <fullName evidence="1">Uncharacterized protein</fullName>
    </submittedName>
</protein>
<sequence length="79" mass="9210">MTPSLIFFSRRRQHPSLYLNGKPHPHGFYFIIIIIINFLMRIKHPTQPISCCKIAGRPANDPAPNEKETTKRNLIRELN</sequence>
<reference evidence="1 2" key="1">
    <citation type="submission" date="2016-03" db="EMBL/GenBank/DDBJ databases">
        <title>EvidentialGene: Evidence-directed Construction of Genes on Genomes.</title>
        <authorList>
            <person name="Gilbert D.G."/>
            <person name="Choi J.-H."/>
            <person name="Mockaitis K."/>
            <person name="Colbourne J."/>
            <person name="Pfrender M."/>
        </authorList>
    </citation>
    <scope>NUCLEOTIDE SEQUENCE [LARGE SCALE GENOMIC DNA]</scope>
    <source>
        <strain evidence="1 2">Xinb3</strain>
        <tissue evidence="1">Complete organism</tissue>
    </source>
</reference>
<proteinExistence type="predicted"/>